<gene>
    <name evidence="3" type="ORF">METZ01_LOCUS474964</name>
</gene>
<feature type="domain" description="Type II secretion system protein GspG C-terminal" evidence="2">
    <location>
        <begin position="9"/>
        <end position="51"/>
    </location>
</feature>
<dbReference type="EMBL" id="UINC01202350">
    <property type="protein sequence ID" value="SVE22110.1"/>
    <property type="molecule type" value="Genomic_DNA"/>
</dbReference>
<protein>
    <recommendedName>
        <fullName evidence="2">Type II secretion system protein GspG C-terminal domain-containing protein</fullName>
    </recommendedName>
</protein>
<dbReference type="Gene3D" id="3.30.700.10">
    <property type="entry name" value="Glycoprotein, Type 4 Pilin"/>
    <property type="match status" value="1"/>
</dbReference>
<evidence type="ECO:0000256" key="1">
    <source>
        <dbReference type="SAM" id="MobiDB-lite"/>
    </source>
</evidence>
<organism evidence="3">
    <name type="scientific">marine metagenome</name>
    <dbReference type="NCBI Taxonomy" id="408172"/>
    <lineage>
        <taxon>unclassified sequences</taxon>
        <taxon>metagenomes</taxon>
        <taxon>ecological metagenomes</taxon>
    </lineage>
</organism>
<feature type="region of interest" description="Disordered" evidence="1">
    <location>
        <begin position="31"/>
        <end position="52"/>
    </location>
</feature>
<evidence type="ECO:0000313" key="3">
    <source>
        <dbReference type="EMBL" id="SVE22110.1"/>
    </source>
</evidence>
<reference evidence="3" key="1">
    <citation type="submission" date="2018-05" db="EMBL/GenBank/DDBJ databases">
        <authorList>
            <person name="Lanie J.A."/>
            <person name="Ng W.-L."/>
            <person name="Kazmierczak K.M."/>
            <person name="Andrzejewski T.M."/>
            <person name="Davidsen T.M."/>
            <person name="Wayne K.J."/>
            <person name="Tettelin H."/>
            <person name="Glass J.I."/>
            <person name="Rusch D."/>
            <person name="Podicherti R."/>
            <person name="Tsui H.-C.T."/>
            <person name="Winkler M.E."/>
        </authorList>
    </citation>
    <scope>NUCLEOTIDE SEQUENCE</scope>
</reference>
<name>A0A383BQI3_9ZZZZ</name>
<accession>A0A383BQI3</accession>
<dbReference type="Pfam" id="PF08334">
    <property type="entry name" value="T2SSG"/>
    <property type="match status" value="1"/>
</dbReference>
<evidence type="ECO:0000259" key="2">
    <source>
        <dbReference type="Pfam" id="PF08334"/>
    </source>
</evidence>
<dbReference type="SUPFAM" id="SSF54523">
    <property type="entry name" value="Pili subunits"/>
    <property type="match status" value="1"/>
</dbReference>
<sequence>REIIKQDMAFVDPWGTPYAFEYPRKDGLQGYRLFSKGPDGETGEGSEDDDVE</sequence>
<feature type="non-terminal residue" evidence="3">
    <location>
        <position position="1"/>
    </location>
</feature>
<dbReference type="AlphaFoldDB" id="A0A383BQI3"/>
<feature type="compositionally biased region" description="Acidic residues" evidence="1">
    <location>
        <begin position="41"/>
        <end position="52"/>
    </location>
</feature>
<dbReference type="InterPro" id="IPR045584">
    <property type="entry name" value="Pilin-like"/>
</dbReference>
<dbReference type="InterPro" id="IPR013545">
    <property type="entry name" value="T2SS_protein-GspG_C"/>
</dbReference>
<proteinExistence type="predicted"/>